<proteinExistence type="predicted"/>
<name>A0A3B0V649_9ZZZZ</name>
<dbReference type="EMBL" id="UOEW01000030">
    <property type="protein sequence ID" value="VAW33417.1"/>
    <property type="molecule type" value="Genomic_DNA"/>
</dbReference>
<gene>
    <name evidence="1" type="ORF">MNBD_GAMMA01-1800</name>
</gene>
<evidence type="ECO:0000313" key="1">
    <source>
        <dbReference type="EMBL" id="VAW33417.1"/>
    </source>
</evidence>
<organism evidence="1">
    <name type="scientific">hydrothermal vent metagenome</name>
    <dbReference type="NCBI Taxonomy" id="652676"/>
    <lineage>
        <taxon>unclassified sequences</taxon>
        <taxon>metagenomes</taxon>
        <taxon>ecological metagenomes</taxon>
    </lineage>
</organism>
<dbReference type="AlphaFoldDB" id="A0A3B0V649"/>
<protein>
    <submittedName>
        <fullName evidence="1">Uncharacterized protein</fullName>
    </submittedName>
</protein>
<sequence length="178" mass="20435">MKILILLITLIAALTAKAQNCKELYQQHLKTDMLLSYKEFDQTMGKGFRSMASNLCDKEAADLIEKYIEVNNAKQSSLRWHIAQLRAHTGDYSVAVKWAKTVLQDKEDFSKQALRWNDYVLATIAFLEHDKKSLIAHRNNVAKGKEDHFGNALNLKYLDSLIKYFDKSYKFASNNVGK</sequence>
<accession>A0A3B0V649</accession>
<reference evidence="1" key="1">
    <citation type="submission" date="2018-06" db="EMBL/GenBank/DDBJ databases">
        <authorList>
            <person name="Zhirakovskaya E."/>
        </authorList>
    </citation>
    <scope>NUCLEOTIDE SEQUENCE</scope>
</reference>